<sequence>MFDVRNDLQLRRSKLEVPRRRRVERIAVKKVSEQRLPRPVRVDAGVRCPLVAGSRLTFDTGFDQSPERHARWFADAKGDDVTQRSRDRAGPRTHEAAASDDASVDDPTYLRNLFQNPAQRAWQTPCSWWYDKLLSKTVVAALARQGIYVSTESHWGVRNIYGRADMYYVFVAGATTCALTPSEQYAAVEMAVVRRWDTGSDVLHQRDTDSYMDSYMDGDIEGVRAELERLLRNVDAARRCGTATEFADAVRWLIETKELPELRKVVCPTQEAAPSRLPRPSHDESIVVRLVLALPESARDWWYSMPALGDELRRRGAEDDDGDEASMLTDSLGRTLPAGPGHTPLTTQHVVAVGDRISTALLYHLPLGAGDQGNSVQ</sequence>
<feature type="region of interest" description="Disordered" evidence="1">
    <location>
        <begin position="73"/>
        <end position="102"/>
    </location>
</feature>
<feature type="compositionally biased region" description="Basic and acidic residues" evidence="1">
    <location>
        <begin position="73"/>
        <end position="97"/>
    </location>
</feature>
<accession>A0AAD7XRY9</accession>
<organism evidence="2 3">
    <name type="scientific">Chrysophaeum taylorii</name>
    <dbReference type="NCBI Taxonomy" id="2483200"/>
    <lineage>
        <taxon>Eukaryota</taxon>
        <taxon>Sar</taxon>
        <taxon>Stramenopiles</taxon>
        <taxon>Ochrophyta</taxon>
        <taxon>Pelagophyceae</taxon>
        <taxon>Pelagomonadales</taxon>
        <taxon>Pelagomonadaceae</taxon>
        <taxon>Chrysophaeum</taxon>
    </lineage>
</organism>
<evidence type="ECO:0000256" key="1">
    <source>
        <dbReference type="SAM" id="MobiDB-lite"/>
    </source>
</evidence>
<evidence type="ECO:0000313" key="2">
    <source>
        <dbReference type="EMBL" id="KAJ8614033.1"/>
    </source>
</evidence>
<comment type="caution">
    <text evidence="2">The sequence shown here is derived from an EMBL/GenBank/DDBJ whole genome shotgun (WGS) entry which is preliminary data.</text>
</comment>
<dbReference type="Proteomes" id="UP001230188">
    <property type="component" value="Unassembled WGS sequence"/>
</dbReference>
<evidence type="ECO:0000313" key="3">
    <source>
        <dbReference type="Proteomes" id="UP001230188"/>
    </source>
</evidence>
<dbReference type="EMBL" id="JAQMWT010000013">
    <property type="protein sequence ID" value="KAJ8614033.1"/>
    <property type="molecule type" value="Genomic_DNA"/>
</dbReference>
<gene>
    <name evidence="2" type="ORF">CTAYLR_009609</name>
</gene>
<dbReference type="AlphaFoldDB" id="A0AAD7XRY9"/>
<reference evidence="2" key="1">
    <citation type="submission" date="2023-01" db="EMBL/GenBank/DDBJ databases">
        <title>Metagenome sequencing of chrysophaentin producing Chrysophaeum taylorii.</title>
        <authorList>
            <person name="Davison J."/>
            <person name="Bewley C."/>
        </authorList>
    </citation>
    <scope>NUCLEOTIDE SEQUENCE</scope>
    <source>
        <strain evidence="2">NIES-1699</strain>
    </source>
</reference>
<protein>
    <submittedName>
        <fullName evidence="2">Uncharacterized protein</fullName>
    </submittedName>
</protein>
<proteinExistence type="predicted"/>
<name>A0AAD7XRY9_9STRA</name>
<keyword evidence="3" id="KW-1185">Reference proteome</keyword>